<feature type="compositionally biased region" description="Basic residues" evidence="1">
    <location>
        <begin position="50"/>
        <end position="63"/>
    </location>
</feature>
<dbReference type="Proteomes" id="UP000266841">
    <property type="component" value="Unassembled WGS sequence"/>
</dbReference>
<comment type="caution">
    <text evidence="2">The sequence shown here is derived from an EMBL/GenBank/DDBJ whole genome shotgun (WGS) entry which is preliminary data.</text>
</comment>
<accession>K0SN51</accession>
<name>K0SN51_THAOC</name>
<feature type="region of interest" description="Disordered" evidence="1">
    <location>
        <begin position="1"/>
        <end position="67"/>
    </location>
</feature>
<dbReference type="EMBL" id="AGNL01014266">
    <property type="protein sequence ID" value="EJK66785.1"/>
    <property type="molecule type" value="Genomic_DNA"/>
</dbReference>
<dbReference type="eggNOG" id="ENOG502RVER">
    <property type="taxonomic scope" value="Eukaryota"/>
</dbReference>
<dbReference type="AlphaFoldDB" id="K0SN51"/>
<protein>
    <submittedName>
        <fullName evidence="2">Uncharacterized protein</fullName>
    </submittedName>
</protein>
<keyword evidence="3" id="KW-1185">Reference proteome</keyword>
<proteinExistence type="predicted"/>
<gene>
    <name evidence="2" type="ORF">THAOC_12256</name>
</gene>
<reference evidence="2 3" key="1">
    <citation type="journal article" date="2012" name="Genome Biol.">
        <title>Genome and low-iron response of an oceanic diatom adapted to chronic iron limitation.</title>
        <authorList>
            <person name="Lommer M."/>
            <person name="Specht M."/>
            <person name="Roy A.S."/>
            <person name="Kraemer L."/>
            <person name="Andreson R."/>
            <person name="Gutowska M.A."/>
            <person name="Wolf J."/>
            <person name="Bergner S.V."/>
            <person name="Schilhabel M.B."/>
            <person name="Klostermeier U.C."/>
            <person name="Beiko R.G."/>
            <person name="Rosenstiel P."/>
            <person name="Hippler M."/>
            <person name="Laroche J."/>
        </authorList>
    </citation>
    <scope>NUCLEOTIDE SEQUENCE [LARGE SCALE GENOMIC DNA]</scope>
    <source>
        <strain evidence="2 3">CCMP1005</strain>
    </source>
</reference>
<feature type="compositionally biased region" description="Basic and acidic residues" evidence="1">
    <location>
        <begin position="1"/>
        <end position="10"/>
    </location>
</feature>
<evidence type="ECO:0000313" key="2">
    <source>
        <dbReference type="EMBL" id="EJK66785.1"/>
    </source>
</evidence>
<evidence type="ECO:0000313" key="3">
    <source>
        <dbReference type="Proteomes" id="UP000266841"/>
    </source>
</evidence>
<organism evidence="2 3">
    <name type="scientific">Thalassiosira oceanica</name>
    <name type="common">Marine diatom</name>
    <dbReference type="NCBI Taxonomy" id="159749"/>
    <lineage>
        <taxon>Eukaryota</taxon>
        <taxon>Sar</taxon>
        <taxon>Stramenopiles</taxon>
        <taxon>Ochrophyta</taxon>
        <taxon>Bacillariophyta</taxon>
        <taxon>Coscinodiscophyceae</taxon>
        <taxon>Thalassiosirophycidae</taxon>
        <taxon>Thalassiosirales</taxon>
        <taxon>Thalassiosiraceae</taxon>
        <taxon>Thalassiosira</taxon>
    </lineage>
</organism>
<sequence>MAVPRAHEPTSPRTPPPPPTANQCLIGAVTEAEPKPPTGSSFTDLSRWVPKAKKSTKPNATKHGKPDLRTMANIGRRCAMEVAEGCIPDQDCPPFTILASAEAVDPTITDIFGPEVELRSTPFNYTVTRTPPFETYGMKRQRSACGDITGFEFQRFSNGDLHAADLQVNSKYVVQMDVETLTDGLSPNIHRPTAIASIIRFACFRSMRTRPMP</sequence>
<evidence type="ECO:0000256" key="1">
    <source>
        <dbReference type="SAM" id="MobiDB-lite"/>
    </source>
</evidence>